<sequence>MRRLLLALVGLLALAACSMAPITIDVLPMLGDDASGSRQIASAGPVEMLLPGPDGRQVSGYEVPPIRPATVALDYALDLQRDGQMEGDVTVTFYLAASESDLWKAESQLGEPLAVSLAETAQTLSGTLELNGAQIDALMSGNMVIGAKLTGTATGQATISYEFTKLLLKVTFI</sequence>
<dbReference type="AlphaFoldDB" id="A0A7C4V4S7"/>
<proteinExistence type="predicted"/>
<dbReference type="PROSITE" id="PS51257">
    <property type="entry name" value="PROKAR_LIPOPROTEIN"/>
    <property type="match status" value="1"/>
</dbReference>
<gene>
    <name evidence="2" type="ORF">ENK37_02065</name>
</gene>
<dbReference type="EMBL" id="DRPZ01000061">
    <property type="protein sequence ID" value="HGY08825.1"/>
    <property type="molecule type" value="Genomic_DNA"/>
</dbReference>
<evidence type="ECO:0000256" key="1">
    <source>
        <dbReference type="SAM" id="SignalP"/>
    </source>
</evidence>
<evidence type="ECO:0000313" key="2">
    <source>
        <dbReference type="EMBL" id="HGY08825.1"/>
    </source>
</evidence>
<feature type="chain" id="PRO_5027944852" description="Lipoprotein" evidence="1">
    <location>
        <begin position="21"/>
        <end position="173"/>
    </location>
</feature>
<comment type="caution">
    <text evidence="2">The sequence shown here is derived from an EMBL/GenBank/DDBJ whole genome shotgun (WGS) entry which is preliminary data.</text>
</comment>
<organism evidence="2">
    <name type="scientific">Oceanithermus profundus</name>
    <dbReference type="NCBI Taxonomy" id="187137"/>
    <lineage>
        <taxon>Bacteria</taxon>
        <taxon>Thermotogati</taxon>
        <taxon>Deinococcota</taxon>
        <taxon>Deinococci</taxon>
        <taxon>Thermales</taxon>
        <taxon>Thermaceae</taxon>
        <taxon>Oceanithermus</taxon>
    </lineage>
</organism>
<name>A0A7C4V4S7_9DEIN</name>
<feature type="signal peptide" evidence="1">
    <location>
        <begin position="1"/>
        <end position="20"/>
    </location>
</feature>
<keyword evidence="1" id="KW-0732">Signal</keyword>
<evidence type="ECO:0008006" key="3">
    <source>
        <dbReference type="Google" id="ProtNLM"/>
    </source>
</evidence>
<dbReference type="Proteomes" id="UP000885759">
    <property type="component" value="Unassembled WGS sequence"/>
</dbReference>
<accession>A0A7C4V4S7</accession>
<reference evidence="2" key="1">
    <citation type="journal article" date="2020" name="mSystems">
        <title>Genome- and Community-Level Interaction Insights into Carbon Utilization and Element Cycling Functions of Hydrothermarchaeota in Hydrothermal Sediment.</title>
        <authorList>
            <person name="Zhou Z."/>
            <person name="Liu Y."/>
            <person name="Xu W."/>
            <person name="Pan J."/>
            <person name="Luo Z.H."/>
            <person name="Li M."/>
        </authorList>
    </citation>
    <scope>NUCLEOTIDE SEQUENCE [LARGE SCALE GENOMIC DNA]</scope>
    <source>
        <strain evidence="2">HyVt-570</strain>
    </source>
</reference>
<protein>
    <recommendedName>
        <fullName evidence="3">Lipoprotein</fullName>
    </recommendedName>
</protein>